<dbReference type="PROSITE" id="PS50011">
    <property type="entry name" value="PROTEIN_KINASE_DOM"/>
    <property type="match status" value="1"/>
</dbReference>
<dbReference type="Gene3D" id="1.10.510.10">
    <property type="entry name" value="Transferase(Phosphotransferase) domain 1"/>
    <property type="match status" value="1"/>
</dbReference>
<evidence type="ECO:0000313" key="3">
    <source>
        <dbReference type="EMBL" id="KAG8535240.1"/>
    </source>
</evidence>
<dbReference type="GO" id="GO:0005524">
    <property type="term" value="F:ATP binding"/>
    <property type="evidence" value="ECO:0007669"/>
    <property type="project" value="InterPro"/>
</dbReference>
<dbReference type="InterPro" id="IPR011009">
    <property type="entry name" value="Kinase-like_dom_sf"/>
</dbReference>
<name>A0AAV6YI22_ENGPU</name>
<sequence length="114" mass="12912">HLKTLRHPCLLRFLSCTVEEDGIYLVTERVQPLEMLLQKLSADEICAGIYDILQALVFLHERGKVSHNNICLSSVFVSEDGHWKLGGMEMVCKLTEVAPEVRMLFSDKYVGGTF</sequence>
<evidence type="ECO:0000256" key="1">
    <source>
        <dbReference type="ARBA" id="ARBA00038349"/>
    </source>
</evidence>
<dbReference type="PANTHER" id="PTHR12984:SF15">
    <property type="entry name" value="PROTEIN-ASSOCIATING WITH THE CARBOXYL-TERMINAL DOMAIN OF EZRIN"/>
    <property type="match status" value="1"/>
</dbReference>
<dbReference type="InterPro" id="IPR000719">
    <property type="entry name" value="Prot_kinase_dom"/>
</dbReference>
<comment type="similarity">
    <text evidence="1">Belongs to the protein kinase superfamily.</text>
</comment>
<dbReference type="PANTHER" id="PTHR12984">
    <property type="entry name" value="SCY1-RELATED S/T PROTEIN KINASE-LIKE"/>
    <property type="match status" value="1"/>
</dbReference>
<evidence type="ECO:0000259" key="2">
    <source>
        <dbReference type="PROSITE" id="PS50011"/>
    </source>
</evidence>
<comment type="caution">
    <text evidence="3">The sequence shown here is derived from an EMBL/GenBank/DDBJ whole genome shotgun (WGS) entry which is preliminary data.</text>
</comment>
<evidence type="ECO:0000313" key="4">
    <source>
        <dbReference type="Proteomes" id="UP000824782"/>
    </source>
</evidence>
<dbReference type="SUPFAM" id="SSF56112">
    <property type="entry name" value="Protein kinase-like (PK-like)"/>
    <property type="match status" value="1"/>
</dbReference>
<accession>A0AAV6YI22</accession>
<protein>
    <recommendedName>
        <fullName evidence="2">Protein kinase domain-containing protein</fullName>
    </recommendedName>
</protein>
<keyword evidence="4" id="KW-1185">Reference proteome</keyword>
<dbReference type="AlphaFoldDB" id="A0AAV6YI22"/>
<gene>
    <name evidence="3" type="ORF">GDO81_029061</name>
</gene>
<feature type="non-terminal residue" evidence="3">
    <location>
        <position position="1"/>
    </location>
</feature>
<dbReference type="EMBL" id="WNYA01073284">
    <property type="protein sequence ID" value="KAG8535240.1"/>
    <property type="molecule type" value="Genomic_DNA"/>
</dbReference>
<dbReference type="InterPro" id="IPR051177">
    <property type="entry name" value="CIK-Related_Protein"/>
</dbReference>
<proteinExistence type="inferred from homology"/>
<organism evidence="3 4">
    <name type="scientific">Engystomops pustulosus</name>
    <name type="common">Tungara frog</name>
    <name type="synonym">Physalaemus pustulosus</name>
    <dbReference type="NCBI Taxonomy" id="76066"/>
    <lineage>
        <taxon>Eukaryota</taxon>
        <taxon>Metazoa</taxon>
        <taxon>Chordata</taxon>
        <taxon>Craniata</taxon>
        <taxon>Vertebrata</taxon>
        <taxon>Euteleostomi</taxon>
        <taxon>Amphibia</taxon>
        <taxon>Batrachia</taxon>
        <taxon>Anura</taxon>
        <taxon>Neobatrachia</taxon>
        <taxon>Hyloidea</taxon>
        <taxon>Leptodactylidae</taxon>
        <taxon>Leiuperinae</taxon>
        <taxon>Engystomops</taxon>
    </lineage>
</organism>
<reference evidence="3" key="1">
    <citation type="thesis" date="2020" institute="ProQuest LLC" country="789 East Eisenhower Parkway, Ann Arbor, MI, USA">
        <title>Comparative Genomics and Chromosome Evolution.</title>
        <authorList>
            <person name="Mudd A.B."/>
        </authorList>
    </citation>
    <scope>NUCLEOTIDE SEQUENCE</scope>
    <source>
        <strain evidence="3">237g6f4</strain>
        <tissue evidence="3">Blood</tissue>
    </source>
</reference>
<dbReference type="GO" id="GO:0004672">
    <property type="term" value="F:protein kinase activity"/>
    <property type="evidence" value="ECO:0007669"/>
    <property type="project" value="InterPro"/>
</dbReference>
<dbReference type="Proteomes" id="UP000824782">
    <property type="component" value="Unassembled WGS sequence"/>
</dbReference>
<dbReference type="Pfam" id="PF00069">
    <property type="entry name" value="Pkinase"/>
    <property type="match status" value="1"/>
</dbReference>
<feature type="domain" description="Protein kinase" evidence="2">
    <location>
        <begin position="1"/>
        <end position="114"/>
    </location>
</feature>